<organism evidence="3 4">
    <name type="scientific">Cellulomonas phragmiteti</name>
    <dbReference type="NCBI Taxonomy" id="478780"/>
    <lineage>
        <taxon>Bacteria</taxon>
        <taxon>Bacillati</taxon>
        <taxon>Actinomycetota</taxon>
        <taxon>Actinomycetes</taxon>
        <taxon>Micrococcales</taxon>
        <taxon>Cellulomonadaceae</taxon>
        <taxon>Cellulomonas</taxon>
    </lineage>
</organism>
<feature type="region of interest" description="Disordered" evidence="1">
    <location>
        <begin position="1"/>
        <end position="21"/>
    </location>
</feature>
<keyword evidence="4" id="KW-1185">Reference proteome</keyword>
<dbReference type="InterPro" id="IPR041413">
    <property type="entry name" value="MLTR_LBD"/>
</dbReference>
<gene>
    <name evidence="3" type="ORF">Cph01nite_25660</name>
</gene>
<feature type="domain" description="HTH cro/C1-type" evidence="2">
    <location>
        <begin position="30"/>
        <end position="102"/>
    </location>
</feature>
<dbReference type="PANTHER" id="PTHR35010">
    <property type="entry name" value="BLL4672 PROTEIN-RELATED"/>
    <property type="match status" value="1"/>
</dbReference>
<accession>A0ABQ4DN82</accession>
<dbReference type="SMART" id="SM00530">
    <property type="entry name" value="HTH_XRE"/>
    <property type="match status" value="1"/>
</dbReference>
<evidence type="ECO:0000259" key="2">
    <source>
        <dbReference type="SMART" id="SM00530"/>
    </source>
</evidence>
<proteinExistence type="predicted"/>
<dbReference type="Gene3D" id="1.10.260.40">
    <property type="entry name" value="lambda repressor-like DNA-binding domains"/>
    <property type="match status" value="1"/>
</dbReference>
<dbReference type="Pfam" id="PF13560">
    <property type="entry name" value="HTH_31"/>
    <property type="match status" value="1"/>
</dbReference>
<comment type="caution">
    <text evidence="3">The sequence shown here is derived from an EMBL/GenBank/DDBJ whole genome shotgun (WGS) entry which is preliminary data.</text>
</comment>
<dbReference type="CDD" id="cd00093">
    <property type="entry name" value="HTH_XRE"/>
    <property type="match status" value="1"/>
</dbReference>
<dbReference type="Pfam" id="PF17765">
    <property type="entry name" value="MLTR_LBD"/>
    <property type="match status" value="1"/>
</dbReference>
<dbReference type="EMBL" id="BONP01000015">
    <property type="protein sequence ID" value="GIG40804.1"/>
    <property type="molecule type" value="Genomic_DNA"/>
</dbReference>
<evidence type="ECO:0000313" key="4">
    <source>
        <dbReference type="Proteomes" id="UP000614741"/>
    </source>
</evidence>
<dbReference type="InterPro" id="IPR001387">
    <property type="entry name" value="Cro/C1-type_HTH"/>
</dbReference>
<reference evidence="3 4" key="1">
    <citation type="submission" date="2021-01" db="EMBL/GenBank/DDBJ databases">
        <title>Whole genome shotgun sequence of Cellulomonas phragmiteti NBRC 110785.</title>
        <authorList>
            <person name="Komaki H."/>
            <person name="Tamura T."/>
        </authorList>
    </citation>
    <scope>NUCLEOTIDE SEQUENCE [LARGE SCALE GENOMIC DNA]</scope>
    <source>
        <strain evidence="3 4">NBRC 110785</strain>
    </source>
</reference>
<sequence>MSGSGAVPRLAPAAPRAKTAGVDRAQLADFLRTRREALQPEDVGLPRGTRRRAPGLRREEVALLCDISSDYWSRLEQARGPQPSDQVLTAMARGLRLSLAERDHLFRLVGRPAPERTGQSDHVAPGLMRVLDRLHDTPAQVMTDLGETLAQNAAAAALLGDDSVLTGLDRAVVHRWFAHPTSRDVYPPEDHDTRGRVFVSDLRAALARQGAGSRAAQVVESLLARSEEFERLWAEHEVGLRHELHKRLVHPELGEMALQCQRLVDVEQAQVLLVFTATPGTPDDDKLRLLASLGPRPVRR</sequence>
<evidence type="ECO:0000313" key="3">
    <source>
        <dbReference type="EMBL" id="GIG40804.1"/>
    </source>
</evidence>
<feature type="compositionally biased region" description="Low complexity" evidence="1">
    <location>
        <begin position="1"/>
        <end position="20"/>
    </location>
</feature>
<dbReference type="Gene3D" id="3.30.450.180">
    <property type="match status" value="1"/>
</dbReference>
<dbReference type="Proteomes" id="UP000614741">
    <property type="component" value="Unassembled WGS sequence"/>
</dbReference>
<name>A0ABQ4DN82_9CELL</name>
<dbReference type="SUPFAM" id="SSF47413">
    <property type="entry name" value="lambda repressor-like DNA-binding domains"/>
    <property type="match status" value="1"/>
</dbReference>
<dbReference type="InterPro" id="IPR010982">
    <property type="entry name" value="Lambda_DNA-bd_dom_sf"/>
</dbReference>
<evidence type="ECO:0000256" key="1">
    <source>
        <dbReference type="SAM" id="MobiDB-lite"/>
    </source>
</evidence>
<dbReference type="PANTHER" id="PTHR35010:SF2">
    <property type="entry name" value="BLL4672 PROTEIN"/>
    <property type="match status" value="1"/>
</dbReference>
<protein>
    <submittedName>
        <fullName evidence="3">Transcriptional regulator</fullName>
    </submittedName>
</protein>